<gene>
    <name evidence="10" type="ORF">I8J30_10925</name>
</gene>
<organism evidence="10 11">
    <name type="scientific">Paenibacillus lignilyticus</name>
    <dbReference type="NCBI Taxonomy" id="1172615"/>
    <lineage>
        <taxon>Bacteria</taxon>
        <taxon>Bacillati</taxon>
        <taxon>Bacillota</taxon>
        <taxon>Bacilli</taxon>
        <taxon>Bacillales</taxon>
        <taxon>Paenibacillaceae</taxon>
        <taxon>Paenibacillus</taxon>
    </lineage>
</organism>
<evidence type="ECO:0000256" key="2">
    <source>
        <dbReference type="ARBA" id="ARBA00007886"/>
    </source>
</evidence>
<comment type="caution">
    <text evidence="10">The sequence shown here is derived from an EMBL/GenBank/DDBJ whole genome shotgun (WGS) entry which is preliminary data.</text>
</comment>
<keyword evidence="3" id="KW-0309">Germination</keyword>
<dbReference type="NCBIfam" id="TIGR02887">
    <property type="entry name" value="spore_ger_x_C"/>
    <property type="match status" value="1"/>
</dbReference>
<dbReference type="InterPro" id="IPR038501">
    <property type="entry name" value="Spore_GerAC_C_sf"/>
</dbReference>
<sequence length="392" mass="43474">MNLKMKSILCIGLLFPVLIISGCWDRTEINDLAFISGTAFDITDDGETLLSLQIAIPSSGMGESGQQDRFFVLSATGKNANEAFQKLQNQSSRRLFTSHRSVIFISEAFGRNGINDVLDVFTHDPRQRLKTYIMVVRGGKGQEVLRTKYPFEHVPTEAVKEMEGLGGNLSATLRDFFIEVTSEGINPVMGAIGEDVYSTSAKGSKNKLFGLMGSAVYKDLKVVGFLDQEETNGLLWATDRMKHGRVTTHLPQYGGSVGVIVDHAKRQMTSQVNGDKIKVNIQVEGQASLVENNTHLDVSRPSNLLLVQKAMEKSIELQIRKALDQVQKNYKVDSIGIGQNIYRNNPKEWKLLKDQWDLKYPEVEVSIAANLRINGAGMAGAPLQLKEKEIIK</sequence>
<protein>
    <submittedName>
        <fullName evidence="10">Ger(X)C family spore germination protein</fullName>
    </submittedName>
</protein>
<evidence type="ECO:0000256" key="4">
    <source>
        <dbReference type="ARBA" id="ARBA00022729"/>
    </source>
</evidence>
<dbReference type="PROSITE" id="PS51257">
    <property type="entry name" value="PROKAR_LIPOPROTEIN"/>
    <property type="match status" value="1"/>
</dbReference>
<evidence type="ECO:0000313" key="11">
    <source>
        <dbReference type="Proteomes" id="UP000673394"/>
    </source>
</evidence>
<accession>A0ABS5CBA8</accession>
<dbReference type="Gene3D" id="3.30.300.210">
    <property type="entry name" value="Nutrient germinant receptor protein C, domain 3"/>
    <property type="match status" value="1"/>
</dbReference>
<evidence type="ECO:0000256" key="6">
    <source>
        <dbReference type="ARBA" id="ARBA00023139"/>
    </source>
</evidence>
<name>A0ABS5CBA8_9BACL</name>
<comment type="similarity">
    <text evidence="2">Belongs to the GerABKC lipoprotein family.</text>
</comment>
<feature type="domain" description="Spore germination GerAC-like C-terminal" evidence="8">
    <location>
        <begin position="212"/>
        <end position="377"/>
    </location>
</feature>
<dbReference type="InterPro" id="IPR046953">
    <property type="entry name" value="Spore_GerAC-like_C"/>
</dbReference>
<dbReference type="EMBL" id="JAGKSP010000003">
    <property type="protein sequence ID" value="MBP3963214.1"/>
    <property type="molecule type" value="Genomic_DNA"/>
</dbReference>
<evidence type="ECO:0000259" key="8">
    <source>
        <dbReference type="Pfam" id="PF05504"/>
    </source>
</evidence>
<keyword evidence="4" id="KW-0732">Signal</keyword>
<dbReference type="InterPro" id="IPR057336">
    <property type="entry name" value="GerAC_N"/>
</dbReference>
<evidence type="ECO:0000256" key="5">
    <source>
        <dbReference type="ARBA" id="ARBA00023136"/>
    </source>
</evidence>
<evidence type="ECO:0000256" key="3">
    <source>
        <dbReference type="ARBA" id="ARBA00022544"/>
    </source>
</evidence>
<evidence type="ECO:0000313" key="10">
    <source>
        <dbReference type="EMBL" id="MBP3963214.1"/>
    </source>
</evidence>
<evidence type="ECO:0000259" key="9">
    <source>
        <dbReference type="Pfam" id="PF25198"/>
    </source>
</evidence>
<dbReference type="PANTHER" id="PTHR35789">
    <property type="entry name" value="SPORE GERMINATION PROTEIN B3"/>
    <property type="match status" value="1"/>
</dbReference>
<keyword evidence="6" id="KW-0564">Palmitate</keyword>
<dbReference type="RefSeq" id="WP_210658133.1">
    <property type="nucleotide sequence ID" value="NZ_JAGKSP010000003.1"/>
</dbReference>
<dbReference type="Pfam" id="PF05504">
    <property type="entry name" value="Spore_GerAC"/>
    <property type="match status" value="1"/>
</dbReference>
<dbReference type="Gene3D" id="6.20.190.10">
    <property type="entry name" value="Nutrient germinant receptor protein C, domain 1"/>
    <property type="match status" value="1"/>
</dbReference>
<dbReference type="InterPro" id="IPR008844">
    <property type="entry name" value="Spore_GerAC-like"/>
</dbReference>
<reference evidence="10 11" key="1">
    <citation type="submission" date="2021-04" db="EMBL/GenBank/DDBJ databases">
        <title>Paenibacillus sp. DLE-14 whole genome sequence.</title>
        <authorList>
            <person name="Ham Y.J."/>
        </authorList>
    </citation>
    <scope>NUCLEOTIDE SEQUENCE [LARGE SCALE GENOMIC DNA]</scope>
    <source>
        <strain evidence="10 11">DLE-14</strain>
    </source>
</reference>
<feature type="domain" description="Spore germination protein N-terminal" evidence="9">
    <location>
        <begin position="25"/>
        <end position="192"/>
    </location>
</feature>
<evidence type="ECO:0000256" key="1">
    <source>
        <dbReference type="ARBA" id="ARBA00004635"/>
    </source>
</evidence>
<dbReference type="Proteomes" id="UP000673394">
    <property type="component" value="Unassembled WGS sequence"/>
</dbReference>
<dbReference type="PANTHER" id="PTHR35789:SF1">
    <property type="entry name" value="SPORE GERMINATION PROTEIN B3"/>
    <property type="match status" value="1"/>
</dbReference>
<keyword evidence="7" id="KW-0449">Lipoprotein</keyword>
<dbReference type="Pfam" id="PF25198">
    <property type="entry name" value="Spore_GerAC_N"/>
    <property type="match status" value="1"/>
</dbReference>
<proteinExistence type="inferred from homology"/>
<keyword evidence="5" id="KW-0472">Membrane</keyword>
<keyword evidence="11" id="KW-1185">Reference proteome</keyword>
<comment type="subcellular location">
    <subcellularLocation>
        <location evidence="1">Membrane</location>
        <topology evidence="1">Lipid-anchor</topology>
    </subcellularLocation>
</comment>
<evidence type="ECO:0000256" key="7">
    <source>
        <dbReference type="ARBA" id="ARBA00023288"/>
    </source>
</evidence>